<dbReference type="Proteomes" id="UP000239560">
    <property type="component" value="Unassembled WGS sequence"/>
</dbReference>
<feature type="region of interest" description="Disordered" evidence="1">
    <location>
        <begin position="126"/>
        <end position="153"/>
    </location>
</feature>
<accession>A0A2T0A8K0</accession>
<proteinExistence type="predicted"/>
<name>A0A2T0A8K0_RHOTO</name>
<dbReference type="EMBL" id="LCTV02000006">
    <property type="protein sequence ID" value="PRQ74335.1"/>
    <property type="molecule type" value="Genomic_DNA"/>
</dbReference>
<organism evidence="2 3">
    <name type="scientific">Rhodotorula toruloides</name>
    <name type="common">Yeast</name>
    <name type="synonym">Rhodosporidium toruloides</name>
    <dbReference type="NCBI Taxonomy" id="5286"/>
    <lineage>
        <taxon>Eukaryota</taxon>
        <taxon>Fungi</taxon>
        <taxon>Dikarya</taxon>
        <taxon>Basidiomycota</taxon>
        <taxon>Pucciniomycotina</taxon>
        <taxon>Microbotryomycetes</taxon>
        <taxon>Sporidiobolales</taxon>
        <taxon>Sporidiobolaceae</taxon>
        <taxon>Rhodotorula</taxon>
    </lineage>
</organism>
<sequence length="280" mass="31332">MGWAGRLPDCWVWHGGWVGVGRVRCGRGEPRLWDGLTCVVWLLLVCVLVVQADIAVDAWMPECEVSEAARATRRRVQRRVPGMVHFDTRASNCALSSTCSLLLAVVQPGTRWDWLTWTAHTRTPRPHLLAPRNIHPRGRPSTQFPPPPALPRRPRASPACFAPLFPLVSPRSLTSRCPPHSQPASQAVHTLARLALRRHLSEQRYLAYLAHRVQLHRAAAARSTPGRTSLRTRIQPMPSAATSSIQPFPLPAHEFSPPPCSLNLSVNRARYDWTRLTART</sequence>
<evidence type="ECO:0000313" key="2">
    <source>
        <dbReference type="EMBL" id="PRQ74335.1"/>
    </source>
</evidence>
<protein>
    <submittedName>
        <fullName evidence="2">Uncharacterized protein</fullName>
    </submittedName>
</protein>
<reference evidence="2 3" key="1">
    <citation type="journal article" date="2018" name="Elife">
        <title>Functional genomics of lipid metabolism in the oleaginous yeast Rhodosporidium toruloides.</title>
        <authorList>
            <person name="Coradetti S.T."/>
            <person name="Pinel D."/>
            <person name="Geiselman G."/>
            <person name="Ito M."/>
            <person name="Mondo S."/>
            <person name="Reilly M.C."/>
            <person name="Cheng Y.F."/>
            <person name="Bauer S."/>
            <person name="Grigoriev I."/>
            <person name="Gladden J.M."/>
            <person name="Simmons B.A."/>
            <person name="Brem R."/>
            <person name="Arkin A.P."/>
            <person name="Skerker J.M."/>
        </authorList>
    </citation>
    <scope>NUCLEOTIDE SEQUENCE [LARGE SCALE GENOMIC DNA]</scope>
    <source>
        <strain evidence="2 3">NBRC 0880</strain>
    </source>
</reference>
<comment type="caution">
    <text evidence="2">The sequence shown here is derived from an EMBL/GenBank/DDBJ whole genome shotgun (WGS) entry which is preliminary data.</text>
</comment>
<dbReference type="AlphaFoldDB" id="A0A2T0A8K0"/>
<evidence type="ECO:0000256" key="1">
    <source>
        <dbReference type="SAM" id="MobiDB-lite"/>
    </source>
</evidence>
<evidence type="ECO:0000313" key="3">
    <source>
        <dbReference type="Proteomes" id="UP000239560"/>
    </source>
</evidence>
<gene>
    <name evidence="2" type="ORF">AAT19DRAFT_14688</name>
</gene>